<dbReference type="EMBL" id="KZ679688">
    <property type="protein sequence ID" value="PTB50432.1"/>
    <property type="molecule type" value="Genomic_DNA"/>
</dbReference>
<proteinExistence type="predicted"/>
<dbReference type="Proteomes" id="UP000241690">
    <property type="component" value="Unassembled WGS sequence"/>
</dbReference>
<accession>A0A2T4A043</accession>
<gene>
    <name evidence="1" type="ORF">M431DRAFT_253138</name>
</gene>
<evidence type="ECO:0000313" key="1">
    <source>
        <dbReference type="EMBL" id="PTB50432.1"/>
    </source>
</evidence>
<protein>
    <submittedName>
        <fullName evidence="1">Uncharacterized protein</fullName>
    </submittedName>
</protein>
<dbReference type="RefSeq" id="XP_024770109.1">
    <property type="nucleotide sequence ID" value="XM_024913803.1"/>
</dbReference>
<dbReference type="GeneID" id="36622366"/>
<reference evidence="1 2" key="1">
    <citation type="submission" date="2016-07" db="EMBL/GenBank/DDBJ databases">
        <title>Multiple horizontal gene transfer events from other fungi enriched the ability of initially mycotrophic Trichoderma (Ascomycota) to feed on dead plant biomass.</title>
        <authorList>
            <consortium name="DOE Joint Genome Institute"/>
            <person name="Aerts A."/>
            <person name="Atanasova L."/>
            <person name="Chenthamara K."/>
            <person name="Zhang J."/>
            <person name="Grujic M."/>
            <person name="Henrissat B."/>
            <person name="Kuo A."/>
            <person name="Salamov A."/>
            <person name="Lipzen A."/>
            <person name="Labutti K."/>
            <person name="Barry K."/>
            <person name="Miao Y."/>
            <person name="Rahimi M.J."/>
            <person name="Shen Q."/>
            <person name="Grigoriev I.V."/>
            <person name="Kubicek C.P."/>
            <person name="Druzhinina I.S."/>
        </authorList>
    </citation>
    <scope>NUCLEOTIDE SEQUENCE [LARGE SCALE GENOMIC DNA]</scope>
    <source>
        <strain evidence="1 2">CBS 226.95</strain>
    </source>
</reference>
<evidence type="ECO:0000313" key="2">
    <source>
        <dbReference type="Proteomes" id="UP000241690"/>
    </source>
</evidence>
<sequence length="111" mass="12453">MILMLNIVPTTGSNHTPFFCQLGEAIGHLENTPPLGVTVSVKQHQIPAAECTPSQLKSCCTSLLPCYWTLIYEFFSPNARYSRYSRRKENTRSFTESSGWHVCSGNCHTEP</sequence>
<keyword evidence="2" id="KW-1185">Reference proteome</keyword>
<dbReference type="AlphaFoldDB" id="A0A2T4A043"/>
<name>A0A2T4A043_TRIHA</name>
<organism evidence="1 2">
    <name type="scientific">Trichoderma harzianum CBS 226.95</name>
    <dbReference type="NCBI Taxonomy" id="983964"/>
    <lineage>
        <taxon>Eukaryota</taxon>
        <taxon>Fungi</taxon>
        <taxon>Dikarya</taxon>
        <taxon>Ascomycota</taxon>
        <taxon>Pezizomycotina</taxon>
        <taxon>Sordariomycetes</taxon>
        <taxon>Hypocreomycetidae</taxon>
        <taxon>Hypocreales</taxon>
        <taxon>Hypocreaceae</taxon>
        <taxon>Trichoderma</taxon>
    </lineage>
</organism>